<dbReference type="InterPro" id="IPR003395">
    <property type="entry name" value="RecF/RecN/SMC_N"/>
</dbReference>
<dbReference type="SUPFAM" id="SSF52540">
    <property type="entry name" value="P-loop containing nucleoside triphosphate hydrolases"/>
    <property type="match status" value="1"/>
</dbReference>
<accession>A0A9X9SHM1</accession>
<dbReference type="Gene3D" id="3.40.50.300">
    <property type="entry name" value="P-loop containing nucleotide triphosphate hydrolases"/>
    <property type="match status" value="2"/>
</dbReference>
<dbReference type="EMBL" id="CABEIM010000001">
    <property type="protein sequence ID" value="VTS76114.1"/>
    <property type="molecule type" value="Genomic_DNA"/>
</dbReference>
<dbReference type="PANTHER" id="PTHR32182">
    <property type="entry name" value="DNA REPLICATION AND REPAIR PROTEIN RECF"/>
    <property type="match status" value="1"/>
</dbReference>
<evidence type="ECO:0000259" key="1">
    <source>
        <dbReference type="Pfam" id="PF02463"/>
    </source>
</evidence>
<protein>
    <submittedName>
        <fullName evidence="2">SMC faily protein</fullName>
    </submittedName>
</protein>
<dbReference type="Pfam" id="PF02463">
    <property type="entry name" value="SMC_N"/>
    <property type="match status" value="1"/>
</dbReference>
<dbReference type="GO" id="GO:0006302">
    <property type="term" value="P:double-strand break repair"/>
    <property type="evidence" value="ECO:0007669"/>
    <property type="project" value="TreeGrafter"/>
</dbReference>
<dbReference type="NCBIfam" id="NF045781">
    <property type="entry name" value="Spaf1101_AAA_ATP"/>
    <property type="match status" value="1"/>
</dbReference>
<sequence length="837" mass="98043">MSKKINLEAERAYRTIRGEKNKFGSYRKTLFHVHTPESHDYRLFKKWKDLPENDWNNLTIDDYIKEIRNQKIFPKDLLQTDKGEKVLYENYFMNGFSSEKEQVAFLTLAQSLYNENISVVVVSDHNTISGIEKLKTAIKLVSDLFQNKCKEYIEVINGVEISCADKVHVLVAFPNSKASFIQKWLNFNLMSIKEGSFKASLEVLEKFIYKDCFAYIAHMNSSDVFKEGHFSNAYKKKLFSTAYARFIGVSNITKIDDINSYLTEYLKKNVPSFILDNDSHCVEEHSINPMWIKFSKRNYEQLREALSEYDVSIELMNPEICKAKAIRGIYLPTLSNSYLLKNNSEFIIKFSESLNCLIGGRGTGKSTILDLIQFVLSQKADTKQKFEFLSQHSRVYILYEMSKKEYLVELNLPTQKNEEDIYDTFDIKTKSTSSYWYYESRLTEKIREQYLSIYEVQESAQLSKVSKQKKLSLIDQMFDNRYSVNQLVNIASDDRISDYLYEVIAKDKKSIKKYQVSSKISSTGEIDQFILNEDKRLEEQKNKILSLICPFNDNQSGKLRILYSQQKKFVLPENFYIWFFPEGKNLDNSFQGYRLTCGEIIDYFSMIFDRSDFVTFVDLMNNRNLKGEYSIKKFAQNSRLNDDVYLKEVDDMLLNEIFELWNKVNINLIQLYLEDVYNNCENLYLEFNINSKVTDGNKKLIFKEVTRLSLGQKVVAMLDFILAYSEFTNDNRPLLIDQPEDNLDSRYIYNNLVQILRDVKNKRQIIIATHNATIVTNAMSDLVILMESDGEHGWVEQSGYPSEDKIKKHIVNYLEGGKESFEHKVKIYKRVIDINKL</sequence>
<dbReference type="InterPro" id="IPR054798">
    <property type="entry name" value="Spaf_1101-like"/>
</dbReference>
<evidence type="ECO:0000313" key="3">
    <source>
        <dbReference type="Proteomes" id="UP000373301"/>
    </source>
</evidence>
<dbReference type="InterPro" id="IPR016195">
    <property type="entry name" value="Pol/histidinol_Pase-like"/>
</dbReference>
<proteinExistence type="predicted"/>
<dbReference type="Proteomes" id="UP000373301">
    <property type="component" value="Unassembled WGS sequence"/>
</dbReference>
<reference evidence="2 3" key="1">
    <citation type="submission" date="2019-05" db="EMBL/GenBank/DDBJ databases">
        <authorList>
            <consortium name="Pathogen Informatics"/>
        </authorList>
    </citation>
    <scope>NUCLEOTIDE SEQUENCE [LARGE SCALE GENOMIC DNA]</scope>
    <source>
        <strain evidence="2 3">NCTC7982</strain>
    </source>
</reference>
<dbReference type="InterPro" id="IPR027417">
    <property type="entry name" value="P-loop_NTPase"/>
</dbReference>
<organism evidence="2 3">
    <name type="scientific">Streptococcus dysgalactiae</name>
    <dbReference type="NCBI Taxonomy" id="1334"/>
    <lineage>
        <taxon>Bacteria</taxon>
        <taxon>Bacillati</taxon>
        <taxon>Bacillota</taxon>
        <taxon>Bacilli</taxon>
        <taxon>Lactobacillales</taxon>
        <taxon>Streptococcaceae</taxon>
        <taxon>Streptococcus</taxon>
    </lineage>
</organism>
<feature type="domain" description="RecF/RecN/SMC N-terminal" evidence="1">
    <location>
        <begin position="344"/>
        <end position="788"/>
    </location>
</feature>
<dbReference type="RefSeq" id="WP_017648190.1">
    <property type="nucleotide sequence ID" value="NZ_CABEIM010000001.1"/>
</dbReference>
<name>A0A9X9SHM1_STRDY</name>
<dbReference type="AlphaFoldDB" id="A0A9X9SHM1"/>
<dbReference type="GO" id="GO:0000731">
    <property type="term" value="P:DNA synthesis involved in DNA repair"/>
    <property type="evidence" value="ECO:0007669"/>
    <property type="project" value="TreeGrafter"/>
</dbReference>
<gene>
    <name evidence="2" type="ORF">NCTC7982_00122</name>
</gene>
<dbReference type="PANTHER" id="PTHR32182:SF0">
    <property type="entry name" value="DNA REPLICATION AND REPAIR PROTEIN RECF"/>
    <property type="match status" value="1"/>
</dbReference>
<comment type="caution">
    <text evidence="2">The sequence shown here is derived from an EMBL/GenBank/DDBJ whole genome shotgun (WGS) entry which is preliminary data.</text>
</comment>
<dbReference type="SUPFAM" id="SSF89550">
    <property type="entry name" value="PHP domain-like"/>
    <property type="match status" value="1"/>
</dbReference>
<evidence type="ECO:0000313" key="2">
    <source>
        <dbReference type="EMBL" id="VTS76114.1"/>
    </source>
</evidence>
<dbReference type="Gene3D" id="3.20.20.140">
    <property type="entry name" value="Metal-dependent hydrolases"/>
    <property type="match status" value="1"/>
</dbReference>